<keyword evidence="5" id="KW-1185">Reference proteome</keyword>
<dbReference type="InterPro" id="IPR036291">
    <property type="entry name" value="NAD(P)-bd_dom_sf"/>
</dbReference>
<evidence type="ECO:0000313" key="4">
    <source>
        <dbReference type="EMBL" id="SDB37686.1"/>
    </source>
</evidence>
<dbReference type="Pfam" id="PF02826">
    <property type="entry name" value="2-Hacid_dh_C"/>
    <property type="match status" value="1"/>
</dbReference>
<dbReference type="Gene3D" id="3.40.50.720">
    <property type="entry name" value="NAD(P)-binding Rossmann-like Domain"/>
    <property type="match status" value="2"/>
</dbReference>
<accession>A0A1G6CXS6</accession>
<dbReference type="PANTHER" id="PTHR43333:SF1">
    <property type="entry name" value="D-ISOMER SPECIFIC 2-HYDROXYACID DEHYDROGENASE NAD-BINDING DOMAIN-CONTAINING PROTEIN"/>
    <property type="match status" value="1"/>
</dbReference>
<dbReference type="STRING" id="665467.SAMN02982931_02889"/>
<dbReference type="Proteomes" id="UP000199071">
    <property type="component" value="Unassembled WGS sequence"/>
</dbReference>
<dbReference type="AlphaFoldDB" id="A0A1G6CXS6"/>
<evidence type="ECO:0000256" key="2">
    <source>
        <dbReference type="ARBA" id="ARBA00023027"/>
    </source>
</evidence>
<evidence type="ECO:0000313" key="5">
    <source>
        <dbReference type="Proteomes" id="UP000199071"/>
    </source>
</evidence>
<gene>
    <name evidence="4" type="ORF">SAMN02982931_02889</name>
</gene>
<dbReference type="InterPro" id="IPR006140">
    <property type="entry name" value="D-isomer_DH_NAD-bd"/>
</dbReference>
<dbReference type="OrthoDB" id="9787219at2"/>
<keyword evidence="2" id="KW-0520">NAD</keyword>
<name>A0A1G6CXS6_9HYPH</name>
<dbReference type="EMBL" id="FMXQ01000005">
    <property type="protein sequence ID" value="SDB37686.1"/>
    <property type="molecule type" value="Genomic_DNA"/>
</dbReference>
<protein>
    <submittedName>
        <fullName evidence="4">Glyoxylate/hydroxypyruvate reductase A</fullName>
    </submittedName>
</protein>
<evidence type="ECO:0000256" key="1">
    <source>
        <dbReference type="ARBA" id="ARBA00023002"/>
    </source>
</evidence>
<reference evidence="4 5" key="1">
    <citation type="submission" date="2016-10" db="EMBL/GenBank/DDBJ databases">
        <authorList>
            <person name="de Groot N.N."/>
        </authorList>
    </citation>
    <scope>NUCLEOTIDE SEQUENCE [LARGE SCALE GENOMIC DNA]</scope>
    <source>
        <strain evidence="4 5">ATCC 35022</strain>
    </source>
</reference>
<organism evidence="4 5">
    <name type="scientific">Bauldia litoralis</name>
    <dbReference type="NCBI Taxonomy" id="665467"/>
    <lineage>
        <taxon>Bacteria</taxon>
        <taxon>Pseudomonadati</taxon>
        <taxon>Pseudomonadota</taxon>
        <taxon>Alphaproteobacteria</taxon>
        <taxon>Hyphomicrobiales</taxon>
        <taxon>Kaistiaceae</taxon>
        <taxon>Bauldia</taxon>
    </lineage>
</organism>
<keyword evidence="4" id="KW-0670">Pyruvate</keyword>
<evidence type="ECO:0000259" key="3">
    <source>
        <dbReference type="Pfam" id="PF02826"/>
    </source>
</evidence>
<keyword evidence="1" id="KW-0560">Oxidoreductase</keyword>
<feature type="domain" description="D-isomer specific 2-hydroxyacid dehydrogenase NAD-binding" evidence="3">
    <location>
        <begin position="106"/>
        <end position="281"/>
    </location>
</feature>
<sequence>MTSDAILIASGPWDPVPWAAAVRALAPGRAVHIWPDLPDPERVGYLMAWQPPPEAFRAVPNLKAIFSLGAGVERIVFVDDLPDVPIARIVSDDLTQRMTEWVVLQVLLHHRRQLAYLDLQRARRWEELRQPAASEVRVGMMGLGVLGADAAEPLVRLGFQVAGWSRSPKTLPGVEGYSGADGLDAFLARTDILVCLLPLTHETRHILLMDLFGKLARDGALGGPVVINAGRGGLQVEADIAAAIGQGVLKGASLDVFETEPLDPASPLWGLDNVVITPHVAAFSDPKALTGQILDQIAAFEAGKPLKNLVDRAARY</sequence>
<dbReference type="RefSeq" id="WP_090877133.1">
    <property type="nucleotide sequence ID" value="NZ_FMXQ01000005.1"/>
</dbReference>
<dbReference type="PANTHER" id="PTHR43333">
    <property type="entry name" value="2-HACID_DH_C DOMAIN-CONTAINING PROTEIN"/>
    <property type="match status" value="1"/>
</dbReference>
<dbReference type="CDD" id="cd12164">
    <property type="entry name" value="GDH_like_2"/>
    <property type="match status" value="1"/>
</dbReference>
<dbReference type="GO" id="GO:0051287">
    <property type="term" value="F:NAD binding"/>
    <property type="evidence" value="ECO:0007669"/>
    <property type="project" value="InterPro"/>
</dbReference>
<proteinExistence type="predicted"/>
<dbReference type="SUPFAM" id="SSF51735">
    <property type="entry name" value="NAD(P)-binding Rossmann-fold domains"/>
    <property type="match status" value="1"/>
</dbReference>
<dbReference type="GO" id="GO:0016491">
    <property type="term" value="F:oxidoreductase activity"/>
    <property type="evidence" value="ECO:0007669"/>
    <property type="project" value="UniProtKB-KW"/>
</dbReference>